<keyword evidence="3" id="KW-1185">Reference proteome</keyword>
<keyword evidence="1" id="KW-1133">Transmembrane helix</keyword>
<evidence type="ECO:0000313" key="2">
    <source>
        <dbReference type="EMBL" id="MBZ2164624.1"/>
    </source>
</evidence>
<feature type="transmembrane region" description="Helical" evidence="1">
    <location>
        <begin position="62"/>
        <end position="86"/>
    </location>
</feature>
<gene>
    <name evidence="2" type="ORF">K8N75_00955</name>
</gene>
<keyword evidence="1" id="KW-0472">Membrane</keyword>
<reference evidence="3" key="1">
    <citation type="journal article" date="2022" name="Microbiol. Resour. Announc.">
        <title>Draft Genome Sequence of a Methanogenic Archaeon from West Spitsbergen Permafrost.</title>
        <authorList>
            <person name="Trubitsyn V."/>
            <person name="Rivkina E."/>
            <person name="Shcherbakova V."/>
        </authorList>
    </citation>
    <scope>NUCLEOTIDE SEQUENCE [LARGE SCALE GENOMIC DNA]</scope>
    <source>
        <strain evidence="3">VT</strain>
    </source>
</reference>
<evidence type="ECO:0000256" key="1">
    <source>
        <dbReference type="SAM" id="Phobius"/>
    </source>
</evidence>
<dbReference type="Proteomes" id="UP000825933">
    <property type="component" value="Unassembled WGS sequence"/>
</dbReference>
<protein>
    <submittedName>
        <fullName evidence="2">Uncharacterized protein</fullName>
    </submittedName>
</protein>
<dbReference type="EMBL" id="JAIOUQ010000002">
    <property type="protein sequence ID" value="MBZ2164624.1"/>
    <property type="molecule type" value="Genomic_DNA"/>
</dbReference>
<evidence type="ECO:0000313" key="3">
    <source>
        <dbReference type="Proteomes" id="UP000825933"/>
    </source>
</evidence>
<name>A0A8T5ULR2_9EURY</name>
<comment type="caution">
    <text evidence="2">The sequence shown here is derived from an EMBL/GenBank/DDBJ whole genome shotgun (WGS) entry which is preliminary data.</text>
</comment>
<dbReference type="AlphaFoldDB" id="A0A8T5ULR2"/>
<feature type="transmembrane region" description="Helical" evidence="1">
    <location>
        <begin position="27"/>
        <end position="56"/>
    </location>
</feature>
<sequence length="120" mass="13517">MEDVVKNDNRTVKPVDERQKWIKRTSIIVAIWGILSLLFSLPEIGVIFILFAIVIYLTKSFIGIYVVGILLWIIAIVELFNLTGPLGITVSSAQGPELILVAIINFVIGTLFIYKTWKLK</sequence>
<feature type="transmembrane region" description="Helical" evidence="1">
    <location>
        <begin position="98"/>
        <end position="117"/>
    </location>
</feature>
<keyword evidence="1" id="KW-0812">Transmembrane</keyword>
<proteinExistence type="predicted"/>
<dbReference type="RefSeq" id="WP_223790305.1">
    <property type="nucleotide sequence ID" value="NZ_JAIOUQ010000002.1"/>
</dbReference>
<organism evidence="2 3">
    <name type="scientific">Methanobacterium spitsbergense</name>
    <dbReference type="NCBI Taxonomy" id="2874285"/>
    <lineage>
        <taxon>Archaea</taxon>
        <taxon>Methanobacteriati</taxon>
        <taxon>Methanobacteriota</taxon>
        <taxon>Methanomada group</taxon>
        <taxon>Methanobacteria</taxon>
        <taxon>Methanobacteriales</taxon>
        <taxon>Methanobacteriaceae</taxon>
        <taxon>Methanobacterium</taxon>
    </lineage>
</organism>
<accession>A0A8T5ULR2</accession>